<dbReference type="EC" id="3.5.1.4" evidence="3"/>
<dbReference type="Pfam" id="PF01425">
    <property type="entry name" value="Amidase"/>
    <property type="match status" value="1"/>
</dbReference>
<keyword evidence="4" id="KW-1185">Reference proteome</keyword>
<feature type="chain" id="PRO_5046329450" evidence="1">
    <location>
        <begin position="21"/>
        <end position="530"/>
    </location>
</feature>
<protein>
    <submittedName>
        <fullName evidence="3">Amidase</fullName>
        <ecNumber evidence="3">3.5.1.4</ecNumber>
    </submittedName>
</protein>
<reference evidence="3" key="1">
    <citation type="submission" date="2022-02" db="EMBL/GenBank/DDBJ databases">
        <title>Qipengyuania spongiae sp. nov., isolated from marine sponge.</title>
        <authorList>
            <person name="Li Z."/>
            <person name="Zhang M."/>
        </authorList>
    </citation>
    <scope>NUCLEOTIDE SEQUENCE</scope>
    <source>
        <strain evidence="3">PHS-Z21</strain>
    </source>
</reference>
<dbReference type="SUPFAM" id="SSF75304">
    <property type="entry name" value="Amidase signature (AS) enzymes"/>
    <property type="match status" value="1"/>
</dbReference>
<dbReference type="GO" id="GO:0004040">
    <property type="term" value="F:amidase activity"/>
    <property type="evidence" value="ECO:0007669"/>
    <property type="project" value="UniProtKB-EC"/>
</dbReference>
<name>A0ABY5SXM0_9SPHN</name>
<sequence length="530" mass="55739">MIARIALLAGIAAFAVPASAQMSAQEADAPPPTTRNIPIPSGFEIPRSPMEAEAIGQVVKIRRYDEGPDGLNSVIALAPDVQQQVRAAEAAGLPLGGRTVLVKDNIETRELPTTAGSLALEGNMTRRDAPLIANLRAAGGVVMGKANLSEWANIRDDNSTSGWSAVGGLTRNPHAIDRNTCGSSSGSGAAVAAGFAWAAIGTETNGSITCPASINGVVGFKPSVGLVSRTHVVPISNTQDTPGPMARSVKDAALLLGAIVGEDSADPATLDVPGRVRDYAAGLDDYSLRGVRIGVMRDQIGDREDLEGVFETALADMKRAGAVLVDIEFEPNAEMYGASFAVLMYELREEMGKYLAGLPAFAGEDTPRTLADLIAFNEAHADTELRWFGQDLFKQAEETTDRTAYEEARAKAIRIAGEDTLDKLLADNDVRFLVVPTRGPAWMSDLVNGDSFNGSIGFGSPSAIAGYPHLTVPMGAIEGLPVGLSILGAKWDDHAVLKAGAAYERARSAELADPRFQRWLPQGRAGPAAN</sequence>
<proteinExistence type="predicted"/>
<keyword evidence="1" id="KW-0732">Signal</keyword>
<dbReference type="Proteomes" id="UP001065265">
    <property type="component" value="Chromosome"/>
</dbReference>
<dbReference type="PANTHER" id="PTHR42678">
    <property type="entry name" value="AMIDASE"/>
    <property type="match status" value="1"/>
</dbReference>
<feature type="signal peptide" evidence="1">
    <location>
        <begin position="1"/>
        <end position="20"/>
    </location>
</feature>
<dbReference type="RefSeq" id="WP_265558471.1">
    <property type="nucleotide sequence ID" value="NZ_CP092471.1"/>
</dbReference>
<dbReference type="PANTHER" id="PTHR42678:SF34">
    <property type="entry name" value="OS04G0183300 PROTEIN"/>
    <property type="match status" value="1"/>
</dbReference>
<keyword evidence="3" id="KW-0378">Hydrolase</keyword>
<evidence type="ECO:0000313" key="4">
    <source>
        <dbReference type="Proteomes" id="UP001065265"/>
    </source>
</evidence>
<accession>A0ABY5SXM0</accession>
<evidence type="ECO:0000259" key="2">
    <source>
        <dbReference type="Pfam" id="PF01425"/>
    </source>
</evidence>
<dbReference type="Gene3D" id="3.90.1300.10">
    <property type="entry name" value="Amidase signature (AS) domain"/>
    <property type="match status" value="1"/>
</dbReference>
<dbReference type="EMBL" id="CP092471">
    <property type="protein sequence ID" value="UVI39277.1"/>
    <property type="molecule type" value="Genomic_DNA"/>
</dbReference>
<gene>
    <name evidence="3" type="ORF">L1F33_13775</name>
</gene>
<feature type="domain" description="Amidase" evidence="2">
    <location>
        <begin position="76"/>
        <end position="497"/>
    </location>
</feature>
<dbReference type="NCBIfam" id="NF006006">
    <property type="entry name" value="PRK08137.1"/>
    <property type="match status" value="1"/>
</dbReference>
<organism evidence="3 4">
    <name type="scientific">Qipengyuania spongiae</name>
    <dbReference type="NCBI Taxonomy" id="2909673"/>
    <lineage>
        <taxon>Bacteria</taxon>
        <taxon>Pseudomonadati</taxon>
        <taxon>Pseudomonadota</taxon>
        <taxon>Alphaproteobacteria</taxon>
        <taxon>Sphingomonadales</taxon>
        <taxon>Erythrobacteraceae</taxon>
        <taxon>Qipengyuania</taxon>
    </lineage>
</organism>
<evidence type="ECO:0000313" key="3">
    <source>
        <dbReference type="EMBL" id="UVI39277.1"/>
    </source>
</evidence>
<evidence type="ECO:0000256" key="1">
    <source>
        <dbReference type="SAM" id="SignalP"/>
    </source>
</evidence>
<dbReference type="InterPro" id="IPR036928">
    <property type="entry name" value="AS_sf"/>
</dbReference>
<dbReference type="InterPro" id="IPR023631">
    <property type="entry name" value="Amidase_dom"/>
</dbReference>